<dbReference type="SUPFAM" id="SSF69118">
    <property type="entry name" value="AhpD-like"/>
    <property type="match status" value="1"/>
</dbReference>
<keyword evidence="3" id="KW-1185">Reference proteome</keyword>
<organism evidence="2 3">
    <name type="scientific">Parasphingopyxis lamellibrachiae</name>
    <dbReference type="NCBI Taxonomy" id="680125"/>
    <lineage>
        <taxon>Bacteria</taxon>
        <taxon>Pseudomonadati</taxon>
        <taxon>Pseudomonadota</taxon>
        <taxon>Alphaproteobacteria</taxon>
        <taxon>Sphingomonadales</taxon>
        <taxon>Sphingomonadaceae</taxon>
        <taxon>Parasphingopyxis</taxon>
    </lineage>
</organism>
<reference evidence="2 3" key="1">
    <citation type="submission" date="2018-07" db="EMBL/GenBank/DDBJ databases">
        <title>Genomic Encyclopedia of Type Strains, Phase IV (KMG-IV): sequencing the most valuable type-strain genomes for metagenomic binning, comparative biology and taxonomic classification.</title>
        <authorList>
            <person name="Goeker M."/>
        </authorList>
    </citation>
    <scope>NUCLEOTIDE SEQUENCE [LARGE SCALE GENOMIC DNA]</scope>
    <source>
        <strain evidence="2 3">DSM 26725</strain>
    </source>
</reference>
<keyword evidence="2" id="KW-0560">Oxidoreductase</keyword>
<comment type="caution">
    <text evidence="2">The sequence shown here is derived from an EMBL/GenBank/DDBJ whole genome shotgun (WGS) entry which is preliminary data.</text>
</comment>
<feature type="domain" description="Carboxymuconolactone decarboxylase-like" evidence="1">
    <location>
        <begin position="47"/>
        <end position="108"/>
    </location>
</feature>
<dbReference type="EMBL" id="QRDP01000004">
    <property type="protein sequence ID" value="RED16605.1"/>
    <property type="molecule type" value="Genomic_DNA"/>
</dbReference>
<evidence type="ECO:0000313" key="2">
    <source>
        <dbReference type="EMBL" id="RED16605.1"/>
    </source>
</evidence>
<proteinExistence type="predicted"/>
<evidence type="ECO:0000313" key="3">
    <source>
        <dbReference type="Proteomes" id="UP000256310"/>
    </source>
</evidence>
<accession>A0A3D9FFK4</accession>
<sequence length="188" mass="19938">MTEFTTHSGETAPEAAKPLLEAAGKAYGFVPNLLGTMAEAPAILEGYMTLAGIFDKSDLSETERQIILMTNNRLNGCTYCMAAHTTISQGAGVPTDVIDALRTNSPIADAKLEALRTFAAVINETRGWPQDADIGAFLDAGYTKQAVLEVILGTALKVMSNYTNHIAETDVDAAFAPNSWAPDLARAA</sequence>
<dbReference type="GO" id="GO:0051920">
    <property type="term" value="F:peroxiredoxin activity"/>
    <property type="evidence" value="ECO:0007669"/>
    <property type="project" value="InterPro"/>
</dbReference>
<dbReference type="PANTHER" id="PTHR35446:SF3">
    <property type="entry name" value="CMD DOMAIN-CONTAINING PROTEIN"/>
    <property type="match status" value="1"/>
</dbReference>
<name>A0A3D9FFK4_9SPHN</name>
<protein>
    <submittedName>
        <fullName evidence="2">Putative peroxidase-related enzyme</fullName>
    </submittedName>
</protein>
<dbReference type="OrthoDB" id="9808310at2"/>
<dbReference type="Proteomes" id="UP000256310">
    <property type="component" value="Unassembled WGS sequence"/>
</dbReference>
<dbReference type="RefSeq" id="WP_116235990.1">
    <property type="nucleotide sequence ID" value="NZ_QRDP01000004.1"/>
</dbReference>
<dbReference type="PANTHER" id="PTHR35446">
    <property type="entry name" value="SI:CH211-175M2.5"/>
    <property type="match status" value="1"/>
</dbReference>
<keyword evidence="2" id="KW-0575">Peroxidase</keyword>
<dbReference type="Gene3D" id="1.20.1290.10">
    <property type="entry name" value="AhpD-like"/>
    <property type="match status" value="1"/>
</dbReference>
<dbReference type="Pfam" id="PF02627">
    <property type="entry name" value="CMD"/>
    <property type="match status" value="1"/>
</dbReference>
<dbReference type="AlphaFoldDB" id="A0A3D9FFK4"/>
<evidence type="ECO:0000259" key="1">
    <source>
        <dbReference type="Pfam" id="PF02627"/>
    </source>
</evidence>
<dbReference type="InterPro" id="IPR029032">
    <property type="entry name" value="AhpD-like"/>
</dbReference>
<gene>
    <name evidence="2" type="ORF">DFR46_1631</name>
</gene>
<dbReference type="InterPro" id="IPR003779">
    <property type="entry name" value="CMD-like"/>
</dbReference>